<evidence type="ECO:0000259" key="7">
    <source>
        <dbReference type="PROSITE" id="PS51900"/>
    </source>
</evidence>
<dbReference type="RefSeq" id="WP_057864577.1">
    <property type="nucleotide sequence ID" value="NZ_AZEY01000055.1"/>
</dbReference>
<feature type="domain" description="Tyr recombinase" evidence="6">
    <location>
        <begin position="170"/>
        <end position="369"/>
    </location>
</feature>
<keyword evidence="3 5" id="KW-0238">DNA-binding</keyword>
<evidence type="ECO:0000256" key="5">
    <source>
        <dbReference type="PROSITE-ProRule" id="PRU01248"/>
    </source>
</evidence>
<evidence type="ECO:0000313" key="8">
    <source>
        <dbReference type="EMBL" id="KRL65876.1"/>
    </source>
</evidence>
<keyword evidence="4" id="KW-0233">DNA recombination</keyword>
<proteinExistence type="inferred from homology"/>
<dbReference type="InterPro" id="IPR044068">
    <property type="entry name" value="CB"/>
</dbReference>
<dbReference type="STRING" id="1423739.FC85_GL003039"/>
<reference evidence="8 9" key="1">
    <citation type="journal article" date="2015" name="Genome Announc.">
        <title>Expanding the biotechnology potential of lactobacilli through comparative genomics of 213 strains and associated genera.</title>
        <authorList>
            <person name="Sun Z."/>
            <person name="Harris H.M."/>
            <person name="McCann A."/>
            <person name="Guo C."/>
            <person name="Argimon S."/>
            <person name="Zhang W."/>
            <person name="Yang X."/>
            <person name="Jeffery I.B."/>
            <person name="Cooney J.C."/>
            <person name="Kagawa T.F."/>
            <person name="Liu W."/>
            <person name="Song Y."/>
            <person name="Salvetti E."/>
            <person name="Wrobel A."/>
            <person name="Rasinkangas P."/>
            <person name="Parkhill J."/>
            <person name="Rea M.C."/>
            <person name="O'Sullivan O."/>
            <person name="Ritari J."/>
            <person name="Douillard F.P."/>
            <person name="Paul Ross R."/>
            <person name="Yang R."/>
            <person name="Briner A.E."/>
            <person name="Felis G.E."/>
            <person name="de Vos W.M."/>
            <person name="Barrangou R."/>
            <person name="Klaenhammer T.R."/>
            <person name="Caufield P.W."/>
            <person name="Cui Y."/>
            <person name="Zhang H."/>
            <person name="O'Toole P.W."/>
        </authorList>
    </citation>
    <scope>NUCLEOTIDE SEQUENCE [LARGE SCALE GENOMIC DNA]</scope>
    <source>
        <strain evidence="8 9">DSM 14421</strain>
    </source>
</reference>
<dbReference type="InterPro" id="IPR010998">
    <property type="entry name" value="Integrase_recombinase_N"/>
</dbReference>
<evidence type="ECO:0000259" key="6">
    <source>
        <dbReference type="PROSITE" id="PS51898"/>
    </source>
</evidence>
<evidence type="ECO:0000256" key="2">
    <source>
        <dbReference type="ARBA" id="ARBA00022908"/>
    </source>
</evidence>
<sequence>MASFKQLKSGWQARIFYYDVNGDRQSISKNGFKTKRLAQEYANEHEYQYSQGGDLNNKNVTLIDYLLKWYQTFREPQISASTKLNYEYTIRIVKDYFGRKLLKSLTRIDYQKFLNQFGNGDATHVAHAKATVIKVNAHIRACVHNAINDGIIFRDFTFGTHITFDPKLTRKINYLSEAEAKKLLRDLKAHLNGSIVYSMAYAALLTGMRVSEIAGLTWDCIDQDMHTIHIYHAWNFKSHTLGPTKNASSNRTIIFDPTLSNLFAHVKLNQNTQLTLKKADNPQNLVFLGRDLKPVSINTLEHLLRISLKRSGIKSDLTFHGLRHTHASLLLYKGIAIPYISQRLGHKNVDTTISIYLHIVQELQTKEAGKTITYLNKLEQ</sequence>
<dbReference type="EMBL" id="AZEY01000055">
    <property type="protein sequence ID" value="KRL65876.1"/>
    <property type="molecule type" value="Genomic_DNA"/>
</dbReference>
<dbReference type="InterPro" id="IPR028259">
    <property type="entry name" value="AP2-like_int_N"/>
</dbReference>
<evidence type="ECO:0000256" key="1">
    <source>
        <dbReference type="ARBA" id="ARBA00008857"/>
    </source>
</evidence>
<feature type="domain" description="Core-binding (CB)" evidence="7">
    <location>
        <begin position="57"/>
        <end position="140"/>
    </location>
</feature>
<comment type="similarity">
    <text evidence="1">Belongs to the 'phage' integrase family.</text>
</comment>
<evidence type="ECO:0000256" key="3">
    <source>
        <dbReference type="ARBA" id="ARBA00023125"/>
    </source>
</evidence>
<dbReference type="Pfam" id="PF14657">
    <property type="entry name" value="Arm-DNA-bind_4"/>
    <property type="match status" value="1"/>
</dbReference>
<dbReference type="PROSITE" id="PS51898">
    <property type="entry name" value="TYR_RECOMBINASE"/>
    <property type="match status" value="1"/>
</dbReference>
<gene>
    <name evidence="8" type="ORF">FC85_GL003039</name>
</gene>
<accession>A0A0R1SES2</accession>
<organism evidence="8 9">
    <name type="scientific">Lentilactobacillus diolivorans DSM 14421</name>
    <dbReference type="NCBI Taxonomy" id="1423739"/>
    <lineage>
        <taxon>Bacteria</taxon>
        <taxon>Bacillati</taxon>
        <taxon>Bacillota</taxon>
        <taxon>Bacilli</taxon>
        <taxon>Lactobacillales</taxon>
        <taxon>Lactobacillaceae</taxon>
        <taxon>Lentilactobacillus</taxon>
    </lineage>
</organism>
<dbReference type="AlphaFoldDB" id="A0A0R1SES2"/>
<dbReference type="Gene3D" id="1.10.150.130">
    <property type="match status" value="1"/>
</dbReference>
<dbReference type="Pfam" id="PF14659">
    <property type="entry name" value="Phage_int_SAM_3"/>
    <property type="match status" value="1"/>
</dbReference>
<dbReference type="SUPFAM" id="SSF56349">
    <property type="entry name" value="DNA breaking-rejoining enzymes"/>
    <property type="match status" value="1"/>
</dbReference>
<dbReference type="PANTHER" id="PTHR30349">
    <property type="entry name" value="PHAGE INTEGRASE-RELATED"/>
    <property type="match status" value="1"/>
</dbReference>
<dbReference type="PANTHER" id="PTHR30349:SF64">
    <property type="entry name" value="PROPHAGE INTEGRASE INTD-RELATED"/>
    <property type="match status" value="1"/>
</dbReference>
<dbReference type="GO" id="GO:0015074">
    <property type="term" value="P:DNA integration"/>
    <property type="evidence" value="ECO:0007669"/>
    <property type="project" value="UniProtKB-KW"/>
</dbReference>
<dbReference type="PATRIC" id="fig|1423739.3.peg.3166"/>
<comment type="caution">
    <text evidence="8">The sequence shown here is derived from an EMBL/GenBank/DDBJ whole genome shotgun (WGS) entry which is preliminary data.</text>
</comment>
<dbReference type="GO" id="GO:0003677">
    <property type="term" value="F:DNA binding"/>
    <property type="evidence" value="ECO:0007669"/>
    <property type="project" value="UniProtKB-UniRule"/>
</dbReference>
<keyword evidence="2" id="KW-0229">DNA integration</keyword>
<dbReference type="InterPro" id="IPR004107">
    <property type="entry name" value="Integrase_SAM-like_N"/>
</dbReference>
<dbReference type="CDD" id="cd01189">
    <property type="entry name" value="INT_ICEBs1_C_like"/>
    <property type="match status" value="1"/>
</dbReference>
<dbReference type="GO" id="GO:0006310">
    <property type="term" value="P:DNA recombination"/>
    <property type="evidence" value="ECO:0007669"/>
    <property type="project" value="UniProtKB-KW"/>
</dbReference>
<dbReference type="InterPro" id="IPR050090">
    <property type="entry name" value="Tyrosine_recombinase_XerCD"/>
</dbReference>
<dbReference type="Pfam" id="PF00589">
    <property type="entry name" value="Phage_integrase"/>
    <property type="match status" value="1"/>
</dbReference>
<dbReference type="InterPro" id="IPR013762">
    <property type="entry name" value="Integrase-like_cat_sf"/>
</dbReference>
<evidence type="ECO:0000256" key="4">
    <source>
        <dbReference type="ARBA" id="ARBA00023172"/>
    </source>
</evidence>
<protein>
    <submittedName>
        <fullName evidence="8">Integrase</fullName>
    </submittedName>
</protein>
<dbReference type="InterPro" id="IPR002104">
    <property type="entry name" value="Integrase_catalytic"/>
</dbReference>
<evidence type="ECO:0000313" key="9">
    <source>
        <dbReference type="Proteomes" id="UP000052013"/>
    </source>
</evidence>
<dbReference type="PROSITE" id="PS51900">
    <property type="entry name" value="CB"/>
    <property type="match status" value="1"/>
</dbReference>
<dbReference type="Gene3D" id="1.10.443.10">
    <property type="entry name" value="Intergrase catalytic core"/>
    <property type="match status" value="1"/>
</dbReference>
<dbReference type="Proteomes" id="UP000052013">
    <property type="component" value="Unassembled WGS sequence"/>
</dbReference>
<name>A0A0R1SES2_9LACO</name>
<dbReference type="InterPro" id="IPR011010">
    <property type="entry name" value="DNA_brk_join_enz"/>
</dbReference>